<dbReference type="Pfam" id="PF00702">
    <property type="entry name" value="Hydrolase"/>
    <property type="match status" value="1"/>
</dbReference>
<dbReference type="EC" id="3.6.3.53" evidence="13"/>
<keyword evidence="5 11" id="KW-0479">Metal-binding</keyword>
<dbReference type="InterPro" id="IPR008250">
    <property type="entry name" value="ATPase_P-typ_transduc_dom_A_sf"/>
</dbReference>
<gene>
    <name evidence="13" type="primary">silP</name>
    <name evidence="13" type="ORF">DB43_FB00200</name>
</gene>
<dbReference type="InterPro" id="IPR023214">
    <property type="entry name" value="HAD_sf"/>
</dbReference>
<dbReference type="SMART" id="SM00746">
    <property type="entry name" value="TRASH"/>
    <property type="match status" value="1"/>
</dbReference>
<sequence>MTNLTLNAYSKKIDVRGWIVENFSEKDPVCGMTVDQQYAAGQLTHAGKAYLFCSKLCLEKFKQNPEKYLGKTLKNTQAKLYTCPMHPEIEQDHPGSCPICGMALEPKMFTVEEENSELHDMQMRFWISLLFTIPLFLIAMGGMFFSSYFSSWIFRFLQFVLSLPVILWGCWPFFERGWQSFKTWNLNMFSLISLGIGAAFLYSVMALFFPSLFPENLHHHGETPLYFETATTITVLVLLGQVFELRARSKTSRAIQTLLGKAAKTAWLIKDGNETEIPVDDVQKGDILRIKPGDKVPVDGVIIEGKSVFNEAMMTGEPIPVEKSVHDALLAGTINQTGSVLMRAVKIGKETQLAKIVQMVAEAQRSRAPIQSLADQIARYFVPLVILISFLTFICWYTWGPQPAFIYGLLNAVAVLIIACPCALGLATPMSIMVGIGRGAEEGILIRNAAALEKLEKVQTIVVDKTGTLTEGKPLLDQVFAVGAWKERDLLYLVAGLEQNSEHPLAEAIVQGAKRRSIPIAKSDDFVSETGRGIKGKVDASDILVGNLPFLKENSIQNLPLLEELEQRTEGNETLLYVAVDGLAAGLLSVVDPIKSTTQQAVSELHRMGKKIVMLSGDRLKTAKTVADQLNIDVVRAEISPDEKQIYVKNQQSKDNHVAMAGDGINDAPALAAADVGIAMGTGTDVAMESADVTLISGDLLGIAKSIRLSQTIMQNIKQNLFFAFIYNALGIPLAAGILYPFTGWLLNPIVAAFAMSLSSISVIFNALRLNHWK</sequence>
<keyword evidence="6 11" id="KW-0547">Nucleotide-binding</keyword>
<dbReference type="PATRIC" id="fig|83552.4.peg.775"/>
<dbReference type="SFLD" id="SFLDG00002">
    <property type="entry name" value="C1.7:_P-type_atpase_like"/>
    <property type="match status" value="1"/>
</dbReference>
<feature type="transmembrane region" description="Helical" evidence="11">
    <location>
        <begin position="721"/>
        <end position="740"/>
    </location>
</feature>
<feature type="transmembrane region" description="Helical" evidence="11">
    <location>
        <begin position="405"/>
        <end position="428"/>
    </location>
</feature>
<keyword evidence="8" id="KW-1278">Translocase</keyword>
<dbReference type="PRINTS" id="PR00120">
    <property type="entry name" value="HATPASE"/>
</dbReference>
<evidence type="ECO:0000256" key="3">
    <source>
        <dbReference type="ARBA" id="ARBA00022475"/>
    </source>
</evidence>
<dbReference type="SFLD" id="SFLDF00027">
    <property type="entry name" value="p-type_atpase"/>
    <property type="match status" value="1"/>
</dbReference>
<evidence type="ECO:0000313" key="14">
    <source>
        <dbReference type="Proteomes" id="UP000031307"/>
    </source>
</evidence>
<dbReference type="Gene3D" id="3.40.50.1000">
    <property type="entry name" value="HAD superfamily/HAD-like"/>
    <property type="match status" value="1"/>
</dbReference>
<dbReference type="SUPFAM" id="SSF47240">
    <property type="entry name" value="Ferritin-like"/>
    <property type="match status" value="1"/>
</dbReference>
<feature type="transmembrane region" description="Helical" evidence="11">
    <location>
        <begin position="225"/>
        <end position="243"/>
    </location>
</feature>
<evidence type="ECO:0000259" key="12">
    <source>
        <dbReference type="SMART" id="SM00746"/>
    </source>
</evidence>
<dbReference type="InterPro" id="IPR007029">
    <property type="entry name" value="YHS_dom"/>
</dbReference>
<comment type="similarity">
    <text evidence="2 11">Belongs to the cation transport ATPase (P-type) (TC 3.A.3) family. Type IB subfamily.</text>
</comment>
<dbReference type="NCBIfam" id="TIGR01494">
    <property type="entry name" value="ATPase_P-type"/>
    <property type="match status" value="1"/>
</dbReference>
<dbReference type="GO" id="GO:0055070">
    <property type="term" value="P:copper ion homeostasis"/>
    <property type="evidence" value="ECO:0007669"/>
    <property type="project" value="TreeGrafter"/>
</dbReference>
<feature type="transmembrane region" description="Helical" evidence="11">
    <location>
        <begin position="377"/>
        <end position="399"/>
    </location>
</feature>
<keyword evidence="13" id="KW-0378">Hydrolase</keyword>
<dbReference type="InterPro" id="IPR011017">
    <property type="entry name" value="TRASH_dom"/>
</dbReference>
<evidence type="ECO:0000256" key="11">
    <source>
        <dbReference type="RuleBase" id="RU362081"/>
    </source>
</evidence>
<evidence type="ECO:0000256" key="7">
    <source>
        <dbReference type="ARBA" id="ARBA00022840"/>
    </source>
</evidence>
<dbReference type="GO" id="GO:0005524">
    <property type="term" value="F:ATP binding"/>
    <property type="evidence" value="ECO:0007669"/>
    <property type="project" value="UniProtKB-UniRule"/>
</dbReference>
<evidence type="ECO:0000256" key="10">
    <source>
        <dbReference type="ARBA" id="ARBA00023136"/>
    </source>
</evidence>
<dbReference type="GO" id="GO:0043682">
    <property type="term" value="F:P-type divalent copper transporter activity"/>
    <property type="evidence" value="ECO:0007669"/>
    <property type="project" value="TreeGrafter"/>
</dbReference>
<dbReference type="Gene3D" id="2.70.150.10">
    <property type="entry name" value="Calcium-transporting ATPase, cytoplasmic transduction domain A"/>
    <property type="match status" value="1"/>
</dbReference>
<dbReference type="Pfam" id="PF00122">
    <property type="entry name" value="E1-E2_ATPase"/>
    <property type="match status" value="1"/>
</dbReference>
<keyword evidence="7 11" id="KW-0067">ATP-binding</keyword>
<proteinExistence type="inferred from homology"/>
<keyword evidence="3 11" id="KW-1003">Cell membrane</keyword>
<dbReference type="GO" id="GO:0060003">
    <property type="term" value="P:copper ion export"/>
    <property type="evidence" value="ECO:0007669"/>
    <property type="project" value="UniProtKB-ARBA"/>
</dbReference>
<feature type="transmembrane region" description="Helical" evidence="11">
    <location>
        <begin position="746"/>
        <end position="768"/>
    </location>
</feature>
<dbReference type="FunFam" id="2.70.150.10:FF:000020">
    <property type="entry name" value="Copper-exporting P-type ATPase A"/>
    <property type="match status" value="1"/>
</dbReference>
<dbReference type="SFLD" id="SFLDS00003">
    <property type="entry name" value="Haloacid_Dehalogenase"/>
    <property type="match status" value="1"/>
</dbReference>
<dbReference type="Gene3D" id="3.40.1110.10">
    <property type="entry name" value="Calcium-transporting ATPase, cytoplasmic domain N"/>
    <property type="match status" value="1"/>
</dbReference>
<dbReference type="PROSITE" id="PS00154">
    <property type="entry name" value="ATPASE_E1_E2"/>
    <property type="match status" value="1"/>
</dbReference>
<evidence type="ECO:0000256" key="8">
    <source>
        <dbReference type="ARBA" id="ARBA00022967"/>
    </source>
</evidence>
<dbReference type="InterPro" id="IPR059000">
    <property type="entry name" value="ATPase_P-type_domA"/>
</dbReference>
<dbReference type="InterPro" id="IPR027256">
    <property type="entry name" value="P-typ_ATPase_IB"/>
</dbReference>
<feature type="transmembrane region" description="Helical" evidence="11">
    <location>
        <begin position="186"/>
        <end position="213"/>
    </location>
</feature>
<evidence type="ECO:0000256" key="1">
    <source>
        <dbReference type="ARBA" id="ARBA00004651"/>
    </source>
</evidence>
<comment type="caution">
    <text evidence="13">The sequence shown here is derived from an EMBL/GenBank/DDBJ whole genome shotgun (WGS) entry which is preliminary data.</text>
</comment>
<dbReference type="InterPro" id="IPR045800">
    <property type="entry name" value="HMBD"/>
</dbReference>
<dbReference type="InterPro" id="IPR023298">
    <property type="entry name" value="ATPase_P-typ_TM_dom_sf"/>
</dbReference>
<feature type="transmembrane region" description="Helical" evidence="11">
    <location>
        <begin position="152"/>
        <end position="174"/>
    </location>
</feature>
<name>A0A0C1EAA4_9BACT</name>
<dbReference type="EMBL" id="JSAM01000046">
    <property type="protein sequence ID" value="KIA78052.1"/>
    <property type="molecule type" value="Genomic_DNA"/>
</dbReference>
<evidence type="ECO:0000313" key="13">
    <source>
        <dbReference type="EMBL" id="KIA78052.1"/>
    </source>
</evidence>
<dbReference type="SUPFAM" id="SSF56784">
    <property type="entry name" value="HAD-like"/>
    <property type="match status" value="1"/>
</dbReference>
<dbReference type="NCBIfam" id="TIGR01525">
    <property type="entry name" value="ATPase-IB_hvy"/>
    <property type="match status" value="1"/>
</dbReference>
<feature type="transmembrane region" description="Helical" evidence="11">
    <location>
        <begin position="125"/>
        <end position="146"/>
    </location>
</feature>
<accession>A0A0C1EAA4</accession>
<protein>
    <submittedName>
        <fullName evidence="13">Silver exporting P-type ATPase</fullName>
        <ecNumber evidence="13">3.6.3.53</ecNumber>
    </submittedName>
</protein>
<dbReference type="PANTHER" id="PTHR43520">
    <property type="entry name" value="ATP7, ISOFORM B"/>
    <property type="match status" value="1"/>
</dbReference>
<evidence type="ECO:0000256" key="9">
    <source>
        <dbReference type="ARBA" id="ARBA00022989"/>
    </source>
</evidence>
<dbReference type="PRINTS" id="PR00119">
    <property type="entry name" value="CATATPASE"/>
</dbReference>
<keyword evidence="9 11" id="KW-1133">Transmembrane helix</keyword>
<dbReference type="PANTHER" id="PTHR43520:SF8">
    <property type="entry name" value="P-TYPE CU(+) TRANSPORTER"/>
    <property type="match status" value="1"/>
</dbReference>
<dbReference type="InterPro" id="IPR009078">
    <property type="entry name" value="Ferritin-like_SF"/>
</dbReference>
<dbReference type="InterPro" id="IPR001757">
    <property type="entry name" value="P_typ_ATPase"/>
</dbReference>
<dbReference type="GO" id="GO:0016491">
    <property type="term" value="F:oxidoreductase activity"/>
    <property type="evidence" value="ECO:0007669"/>
    <property type="project" value="InterPro"/>
</dbReference>
<evidence type="ECO:0000256" key="4">
    <source>
        <dbReference type="ARBA" id="ARBA00022692"/>
    </source>
</evidence>
<dbReference type="InterPro" id="IPR018303">
    <property type="entry name" value="ATPase_P-typ_P_site"/>
</dbReference>
<dbReference type="Pfam" id="PF04945">
    <property type="entry name" value="YHS"/>
    <property type="match status" value="1"/>
</dbReference>
<dbReference type="NCBIfam" id="TIGR01511">
    <property type="entry name" value="ATPase-IB1_Cu"/>
    <property type="match status" value="1"/>
</dbReference>
<dbReference type="CDD" id="cd02094">
    <property type="entry name" value="P-type_ATPase_Cu-like"/>
    <property type="match status" value="1"/>
</dbReference>
<evidence type="ECO:0000256" key="2">
    <source>
        <dbReference type="ARBA" id="ARBA00006024"/>
    </source>
</evidence>
<dbReference type="InterPro" id="IPR012348">
    <property type="entry name" value="RNR-like"/>
</dbReference>
<dbReference type="InterPro" id="IPR023299">
    <property type="entry name" value="ATPase_P-typ_cyto_dom_N"/>
</dbReference>
<dbReference type="SUPFAM" id="SSF81653">
    <property type="entry name" value="Calcium ATPase, transduction domain A"/>
    <property type="match status" value="1"/>
</dbReference>
<feature type="domain" description="TRASH" evidence="12">
    <location>
        <begin position="27"/>
        <end position="65"/>
    </location>
</feature>
<dbReference type="InterPro" id="IPR044492">
    <property type="entry name" value="P_typ_ATPase_HD_dom"/>
</dbReference>
<evidence type="ECO:0000256" key="6">
    <source>
        <dbReference type="ARBA" id="ARBA00022741"/>
    </source>
</evidence>
<organism evidence="13 14">
    <name type="scientific">Parachlamydia acanthamoebae</name>
    <dbReference type="NCBI Taxonomy" id="83552"/>
    <lineage>
        <taxon>Bacteria</taxon>
        <taxon>Pseudomonadati</taxon>
        <taxon>Chlamydiota</taxon>
        <taxon>Chlamydiia</taxon>
        <taxon>Parachlamydiales</taxon>
        <taxon>Parachlamydiaceae</taxon>
        <taxon>Parachlamydia</taxon>
    </lineage>
</organism>
<reference evidence="13 14" key="1">
    <citation type="journal article" date="2014" name="Mol. Biol. Evol.">
        <title>Massive expansion of Ubiquitination-related gene families within the Chlamydiae.</title>
        <authorList>
            <person name="Domman D."/>
            <person name="Collingro A."/>
            <person name="Lagkouvardos I."/>
            <person name="Gehre L."/>
            <person name="Weinmaier T."/>
            <person name="Rattei T."/>
            <person name="Subtil A."/>
            <person name="Horn M."/>
        </authorList>
    </citation>
    <scope>NUCLEOTIDE SEQUENCE [LARGE SCALE GENOMIC DNA]</scope>
    <source>
        <strain evidence="13 14">OEW1</strain>
    </source>
</reference>
<dbReference type="AlphaFoldDB" id="A0A0C1EAA4"/>
<dbReference type="InterPro" id="IPR036412">
    <property type="entry name" value="HAD-like_sf"/>
</dbReference>
<dbReference type="Gene3D" id="1.10.620.20">
    <property type="entry name" value="Ribonucleotide Reductase, subunit A"/>
    <property type="match status" value="1"/>
</dbReference>
<dbReference type="GO" id="GO:0005886">
    <property type="term" value="C:plasma membrane"/>
    <property type="evidence" value="ECO:0007669"/>
    <property type="project" value="UniProtKB-SubCell"/>
</dbReference>
<evidence type="ECO:0000256" key="5">
    <source>
        <dbReference type="ARBA" id="ARBA00022723"/>
    </source>
</evidence>
<keyword evidence="10 11" id="KW-0472">Membrane</keyword>
<comment type="subcellular location">
    <subcellularLocation>
        <location evidence="1">Cell membrane</location>
        <topology evidence="1">Multi-pass membrane protein</topology>
    </subcellularLocation>
</comment>
<dbReference type="GO" id="GO:0005507">
    <property type="term" value="F:copper ion binding"/>
    <property type="evidence" value="ECO:0007669"/>
    <property type="project" value="TreeGrafter"/>
</dbReference>
<dbReference type="Pfam" id="PF19335">
    <property type="entry name" value="HMBD"/>
    <property type="match status" value="1"/>
</dbReference>
<dbReference type="SUPFAM" id="SSF81665">
    <property type="entry name" value="Calcium ATPase, transmembrane domain M"/>
    <property type="match status" value="1"/>
</dbReference>
<dbReference type="Proteomes" id="UP000031307">
    <property type="component" value="Unassembled WGS sequence"/>
</dbReference>
<dbReference type="GO" id="GO:0016887">
    <property type="term" value="F:ATP hydrolysis activity"/>
    <property type="evidence" value="ECO:0007669"/>
    <property type="project" value="InterPro"/>
</dbReference>
<keyword evidence="4 11" id="KW-0812">Transmembrane</keyword>